<name>A0A5E4R979_9NEOP</name>
<dbReference type="AlphaFoldDB" id="A0A5E4R979"/>
<keyword evidence="1" id="KW-0732">Signal</keyword>
<evidence type="ECO:0000313" key="2">
    <source>
        <dbReference type="EMBL" id="VVD05793.1"/>
    </source>
</evidence>
<feature type="chain" id="PRO_5022697202" evidence="1">
    <location>
        <begin position="21"/>
        <end position="88"/>
    </location>
</feature>
<gene>
    <name evidence="2" type="ORF">LSINAPIS_LOCUS15261</name>
</gene>
<keyword evidence="3" id="KW-1185">Reference proteome</keyword>
<dbReference type="Proteomes" id="UP000324832">
    <property type="component" value="Unassembled WGS sequence"/>
</dbReference>
<reference evidence="2 3" key="1">
    <citation type="submission" date="2017-07" db="EMBL/GenBank/DDBJ databases">
        <authorList>
            <person name="Talla V."/>
            <person name="Backstrom N."/>
        </authorList>
    </citation>
    <scope>NUCLEOTIDE SEQUENCE [LARGE SCALE GENOMIC DNA]</scope>
</reference>
<proteinExistence type="predicted"/>
<dbReference type="EMBL" id="FZQP02007022">
    <property type="protein sequence ID" value="VVD05793.1"/>
    <property type="molecule type" value="Genomic_DNA"/>
</dbReference>
<sequence>MAHVCLVLICAGAFLVLVLSDPAPPRKMVGKELEVLQEKPIVVRRVLHAHLYPFSLWPLPKFSNQDNEDFDEYHIRRIKRVQIQQNNR</sequence>
<evidence type="ECO:0000313" key="3">
    <source>
        <dbReference type="Proteomes" id="UP000324832"/>
    </source>
</evidence>
<feature type="signal peptide" evidence="1">
    <location>
        <begin position="1"/>
        <end position="20"/>
    </location>
</feature>
<evidence type="ECO:0000256" key="1">
    <source>
        <dbReference type="SAM" id="SignalP"/>
    </source>
</evidence>
<organism evidence="2 3">
    <name type="scientific">Leptidea sinapis</name>
    <dbReference type="NCBI Taxonomy" id="189913"/>
    <lineage>
        <taxon>Eukaryota</taxon>
        <taxon>Metazoa</taxon>
        <taxon>Ecdysozoa</taxon>
        <taxon>Arthropoda</taxon>
        <taxon>Hexapoda</taxon>
        <taxon>Insecta</taxon>
        <taxon>Pterygota</taxon>
        <taxon>Neoptera</taxon>
        <taxon>Endopterygota</taxon>
        <taxon>Lepidoptera</taxon>
        <taxon>Glossata</taxon>
        <taxon>Ditrysia</taxon>
        <taxon>Papilionoidea</taxon>
        <taxon>Pieridae</taxon>
        <taxon>Dismorphiinae</taxon>
        <taxon>Leptidea</taxon>
    </lineage>
</organism>
<accession>A0A5E4R979</accession>
<protein>
    <submittedName>
        <fullName evidence="2">Uncharacterized protein</fullName>
    </submittedName>
</protein>